<dbReference type="GO" id="GO:0046872">
    <property type="term" value="F:metal ion binding"/>
    <property type="evidence" value="ECO:0007669"/>
    <property type="project" value="UniProtKB-KW"/>
</dbReference>
<proteinExistence type="inferred from homology"/>
<comment type="cofactor">
    <cofactor evidence="3">
        <name>Mg(2+)</name>
        <dbReference type="ChEBI" id="CHEBI:18420"/>
    </cofactor>
    <text evidence="3">Binds 2 magnesium ions per subunit.</text>
</comment>
<reference evidence="4" key="1">
    <citation type="submission" date="2016-08" db="EMBL/GenBank/DDBJ databases">
        <authorList>
            <person name="Seilhamer J.J."/>
        </authorList>
    </citation>
    <scope>NUCLEOTIDE SEQUENCE</scope>
    <source>
        <strain evidence="4">86</strain>
    </source>
</reference>
<evidence type="ECO:0000256" key="2">
    <source>
        <dbReference type="ARBA" id="ARBA00022801"/>
    </source>
</evidence>
<evidence type="ECO:0000256" key="3">
    <source>
        <dbReference type="PIRSR" id="PIRSR605502-1"/>
    </source>
</evidence>
<dbReference type="GO" id="GO:0016787">
    <property type="term" value="F:hydrolase activity"/>
    <property type="evidence" value="ECO:0007669"/>
    <property type="project" value="UniProtKB-KW"/>
</dbReference>
<feature type="binding site" evidence="3">
    <location>
        <position position="286"/>
    </location>
    <ligand>
        <name>Mg(2+)</name>
        <dbReference type="ChEBI" id="CHEBI:18420"/>
        <label>1</label>
    </ligand>
</feature>
<name>A0A212LF40_9HYPH</name>
<feature type="binding site" evidence="3">
    <location>
        <position position="284"/>
    </location>
    <ligand>
        <name>Mg(2+)</name>
        <dbReference type="ChEBI" id="CHEBI:18420"/>
        <label>1</label>
    </ligand>
</feature>
<feature type="binding site" evidence="3">
    <location>
        <position position="68"/>
    </location>
    <ligand>
        <name>Mg(2+)</name>
        <dbReference type="ChEBI" id="CHEBI:18420"/>
        <label>1</label>
    </ligand>
</feature>
<dbReference type="InterPro" id="IPR050792">
    <property type="entry name" value="ADP-ribosylglycohydrolase"/>
</dbReference>
<protein>
    <recommendedName>
        <fullName evidence="5">ADP-ribosylglycohydrolase</fullName>
    </recommendedName>
</protein>
<feature type="binding site" evidence="3">
    <location>
        <position position="66"/>
    </location>
    <ligand>
        <name>Mg(2+)</name>
        <dbReference type="ChEBI" id="CHEBI:18420"/>
        <label>1</label>
    </ligand>
</feature>
<comment type="similarity">
    <text evidence="1">Belongs to the ADP-ribosylglycohydrolase family.</text>
</comment>
<evidence type="ECO:0008006" key="5">
    <source>
        <dbReference type="Google" id="ProtNLM"/>
    </source>
</evidence>
<keyword evidence="3" id="KW-0460">Magnesium</keyword>
<keyword evidence="3" id="KW-0479">Metal-binding</keyword>
<dbReference type="PANTHER" id="PTHR16222:SF24">
    <property type="entry name" value="ADP-RIBOSYLHYDROLASE ARH3"/>
    <property type="match status" value="1"/>
</dbReference>
<dbReference type="InterPro" id="IPR005502">
    <property type="entry name" value="Ribosyl_crysJ1"/>
</dbReference>
<dbReference type="Gene3D" id="1.10.4080.10">
    <property type="entry name" value="ADP-ribosylation/Crystallin J1"/>
    <property type="match status" value="1"/>
</dbReference>
<feature type="binding site" evidence="3">
    <location>
        <position position="67"/>
    </location>
    <ligand>
        <name>Mg(2+)</name>
        <dbReference type="ChEBI" id="CHEBI:18420"/>
        <label>1</label>
    </ligand>
</feature>
<keyword evidence="2" id="KW-0378">Hydrolase</keyword>
<gene>
    <name evidence="4" type="ORF">KL86PLE_30631</name>
</gene>
<dbReference type="PANTHER" id="PTHR16222">
    <property type="entry name" value="ADP-RIBOSYLGLYCOHYDROLASE"/>
    <property type="match status" value="1"/>
</dbReference>
<organism evidence="4">
    <name type="scientific">uncultured Pleomorphomonas sp</name>
    <dbReference type="NCBI Taxonomy" id="442121"/>
    <lineage>
        <taxon>Bacteria</taxon>
        <taxon>Pseudomonadati</taxon>
        <taxon>Pseudomonadota</taxon>
        <taxon>Alphaproteobacteria</taxon>
        <taxon>Hyphomicrobiales</taxon>
        <taxon>Pleomorphomonadaceae</taxon>
        <taxon>Pleomorphomonas</taxon>
        <taxon>environmental samples</taxon>
    </lineage>
</organism>
<feature type="binding site" evidence="3">
    <location>
        <position position="287"/>
    </location>
    <ligand>
        <name>Mg(2+)</name>
        <dbReference type="ChEBI" id="CHEBI:18420"/>
        <label>1</label>
    </ligand>
</feature>
<dbReference type="RefSeq" id="WP_288196418.1">
    <property type="nucleotide sequence ID" value="NZ_LT608334.1"/>
</dbReference>
<evidence type="ECO:0000256" key="1">
    <source>
        <dbReference type="ARBA" id="ARBA00010702"/>
    </source>
</evidence>
<dbReference type="AlphaFoldDB" id="A0A212LF40"/>
<accession>A0A212LF40</accession>
<sequence length="341" mass="35045">MPASVSVMKDRALAALVGGALGDAMGMPTQLLPPGQISARFGRVETFVAPSDDHPVSRGLEAGTVTDDTEQTLLLGMVLLQSEGKFDHHRWIDALVAWENDIRARGGYDLLGPSTKRAIEAIRSGLSPEEAGRYGDTNGAAMRIAPAGIMVPPSARLIHTVAETCRATHNTSIAIAAAAAVATVVSHGVDGLSWREAASKAIDAATAAETEGAWVAGARLSSRIAWALDMADRAGTAADIRSLFDLLGTSVASQESVPAAFATLALADGDVWTAAQLAANLGGDTDTIGAIAGTMAGACSGMAHLPREKIARLKGFDIEAARDMAEKLVDIRVAAENGGGG</sequence>
<dbReference type="Pfam" id="PF03747">
    <property type="entry name" value="ADP_ribosyl_GH"/>
    <property type="match status" value="1"/>
</dbReference>
<dbReference type="SUPFAM" id="SSF101478">
    <property type="entry name" value="ADP-ribosylglycohydrolase"/>
    <property type="match status" value="1"/>
</dbReference>
<evidence type="ECO:0000313" key="4">
    <source>
        <dbReference type="EMBL" id="SCM76184.1"/>
    </source>
</evidence>
<dbReference type="EMBL" id="FMJD01000007">
    <property type="protein sequence ID" value="SCM76184.1"/>
    <property type="molecule type" value="Genomic_DNA"/>
</dbReference>
<dbReference type="InterPro" id="IPR036705">
    <property type="entry name" value="Ribosyl_crysJ1_sf"/>
</dbReference>